<dbReference type="RefSeq" id="WP_077993437.1">
    <property type="nucleotide sequence ID" value="NZ_CAXUOT020000003.1"/>
</dbReference>
<dbReference type="KEGG" id="bapi:BBC0122_018920"/>
<comment type="similarity">
    <text evidence="1">Belongs to the antirestriction protein family.</text>
</comment>
<name>A0A1U9MJ51_9HYPH</name>
<evidence type="ECO:0000313" key="2">
    <source>
        <dbReference type="EMBL" id="AQT47987.1"/>
    </source>
</evidence>
<reference evidence="2 3" key="1">
    <citation type="submission" date="2016-11" db="EMBL/GenBank/DDBJ databases">
        <title>Comparative genomics of Bartonella apis.</title>
        <authorList>
            <person name="Engel P."/>
        </authorList>
    </citation>
    <scope>NUCLEOTIDE SEQUENCE [LARGE SCALE GENOMIC DNA]</scope>
    <source>
        <strain evidence="2 3">BBC0122</strain>
    </source>
</reference>
<sequence length="148" mass="16412">MDMSTITAIPLSNIDGDALLKQKLGSCAALFCHLVKSWLFNHAGTIVDNNWSIVSLSNGGFFFKPDFDGYCTVTLFNGFTCRLTTETTGIVASINAFSTSRQYAAKLTTKVPPLDRFYSDLVECIIGLDEYLIVEQILKIEMLPIKQK</sequence>
<dbReference type="Pfam" id="PF03230">
    <property type="entry name" value="Antirestrict"/>
    <property type="match status" value="1"/>
</dbReference>
<gene>
    <name evidence="2" type="ORF">BBC0122_018920</name>
</gene>
<protein>
    <submittedName>
        <fullName evidence="2">Antirestriction protein</fullName>
    </submittedName>
</protein>
<dbReference type="Proteomes" id="UP000189632">
    <property type="component" value="Chromosome"/>
</dbReference>
<organism evidence="2 3">
    <name type="scientific">Bartonella choladocola</name>
    <dbReference type="NCBI Taxonomy" id="2750995"/>
    <lineage>
        <taxon>Bacteria</taxon>
        <taxon>Pseudomonadati</taxon>
        <taxon>Pseudomonadota</taxon>
        <taxon>Alphaproteobacteria</taxon>
        <taxon>Hyphomicrobiales</taxon>
        <taxon>Bartonellaceae</taxon>
        <taxon>Bartonella</taxon>
    </lineage>
</organism>
<evidence type="ECO:0000256" key="1">
    <source>
        <dbReference type="ARBA" id="ARBA00008618"/>
    </source>
</evidence>
<dbReference type="Gene3D" id="3.30.70.3580">
    <property type="entry name" value="Antirestriction protein"/>
    <property type="match status" value="1"/>
</dbReference>
<evidence type="ECO:0000313" key="3">
    <source>
        <dbReference type="Proteomes" id="UP000189632"/>
    </source>
</evidence>
<dbReference type="AlphaFoldDB" id="A0A1U9MJ51"/>
<dbReference type="InterPro" id="IPR004914">
    <property type="entry name" value="Antirestrict"/>
</dbReference>
<proteinExistence type="inferred from homology"/>
<dbReference type="OrthoDB" id="1164967at2"/>
<keyword evidence="3" id="KW-1185">Reference proteome</keyword>
<accession>A0A1U9MJ51</accession>
<dbReference type="EMBL" id="CP015625">
    <property type="protein sequence ID" value="AQT47987.1"/>
    <property type="molecule type" value="Genomic_DNA"/>
</dbReference>
<dbReference type="InterPro" id="IPR042297">
    <property type="entry name" value="Antirestriction_sf"/>
</dbReference>